<dbReference type="RefSeq" id="WP_289999576.1">
    <property type="nucleotide sequence ID" value="NZ_JAUEPH010000003.1"/>
</dbReference>
<proteinExistence type="predicted"/>
<dbReference type="PANTHER" id="PTHR12714:SF9">
    <property type="entry name" value="PROTEIN-S-ISOPRENYLCYSTEINE O-METHYLTRANSFERASE"/>
    <property type="match status" value="1"/>
</dbReference>
<feature type="transmembrane region" description="Helical" evidence="5">
    <location>
        <begin position="79"/>
        <end position="96"/>
    </location>
</feature>
<evidence type="ECO:0000256" key="5">
    <source>
        <dbReference type="SAM" id="Phobius"/>
    </source>
</evidence>
<keyword evidence="6" id="KW-0808">Transferase</keyword>
<dbReference type="EMBL" id="JAUEPH010000003">
    <property type="protein sequence ID" value="MDN3204022.1"/>
    <property type="molecule type" value="Genomic_DNA"/>
</dbReference>
<gene>
    <name evidence="6" type="ORF">QVH07_07670</name>
</gene>
<keyword evidence="2 5" id="KW-0812">Transmembrane</keyword>
<accession>A0ABT7YBW0</accession>
<name>A0ABT7YBW0_9BACT</name>
<feature type="transmembrane region" description="Helical" evidence="5">
    <location>
        <begin position="48"/>
        <end position="67"/>
    </location>
</feature>
<evidence type="ECO:0000256" key="2">
    <source>
        <dbReference type="ARBA" id="ARBA00022692"/>
    </source>
</evidence>
<evidence type="ECO:0000313" key="6">
    <source>
        <dbReference type="EMBL" id="MDN3204022.1"/>
    </source>
</evidence>
<keyword evidence="4 5" id="KW-0472">Membrane</keyword>
<dbReference type="EC" id="2.1.1.334" evidence="6"/>
<feature type="transmembrane region" description="Helical" evidence="5">
    <location>
        <begin position="131"/>
        <end position="164"/>
    </location>
</feature>
<reference evidence="6" key="1">
    <citation type="submission" date="2023-06" db="EMBL/GenBank/DDBJ databases">
        <title>Robiginitalea aurantiacus sp. nov. and Algoriphagus sediminis sp. nov., isolated from coastal sediment.</title>
        <authorList>
            <person name="Zhou Z.Y."/>
            <person name="An J."/>
            <person name="Jia Y.W."/>
            <person name="Du Z.J."/>
        </authorList>
    </citation>
    <scope>NUCLEOTIDE SEQUENCE</scope>
    <source>
        <strain evidence="6">C2-7</strain>
    </source>
</reference>
<keyword evidence="3 5" id="KW-1133">Transmembrane helix</keyword>
<comment type="subcellular location">
    <subcellularLocation>
        <location evidence="1">Endomembrane system</location>
        <topology evidence="1">Multi-pass membrane protein</topology>
    </subcellularLocation>
</comment>
<dbReference type="Gene3D" id="1.20.120.1630">
    <property type="match status" value="1"/>
</dbReference>
<dbReference type="Proteomes" id="UP001171916">
    <property type="component" value="Unassembled WGS sequence"/>
</dbReference>
<dbReference type="PANTHER" id="PTHR12714">
    <property type="entry name" value="PROTEIN-S ISOPRENYLCYSTEINE O-METHYLTRANSFERASE"/>
    <property type="match status" value="1"/>
</dbReference>
<dbReference type="GO" id="GO:0004671">
    <property type="term" value="F:protein C-terminal S-isoprenylcysteine carboxyl O-methyltransferase activity"/>
    <property type="evidence" value="ECO:0007669"/>
    <property type="project" value="UniProtKB-EC"/>
</dbReference>
<keyword evidence="7" id="KW-1185">Reference proteome</keyword>
<comment type="caution">
    <text evidence="6">The sequence shown here is derived from an EMBL/GenBank/DDBJ whole genome shotgun (WGS) entry which is preliminary data.</text>
</comment>
<sequence>MGNEQLIDYIVLALLWAVFYVSHSSLASVKVKRFLEEHSPRLMKRYRLYYSILSLTLFAGILYHSVTIPVLQLFPTSPIITYVGYMLATFGTIILVKSSRAISLSGFFGISTPKKEKLVISGIYSKVRHPLYAALILIFLGYAFVAASLAAIIHLFCLLVYLIFGIKFEEQNLTQLFGKDYIKYKESVPALIPKWK</sequence>
<evidence type="ECO:0000313" key="7">
    <source>
        <dbReference type="Proteomes" id="UP001171916"/>
    </source>
</evidence>
<evidence type="ECO:0000256" key="3">
    <source>
        <dbReference type="ARBA" id="ARBA00022989"/>
    </source>
</evidence>
<feature type="transmembrane region" description="Helical" evidence="5">
    <location>
        <begin position="6"/>
        <end position="27"/>
    </location>
</feature>
<dbReference type="Pfam" id="PF04191">
    <property type="entry name" value="PEMT"/>
    <property type="match status" value="1"/>
</dbReference>
<evidence type="ECO:0000256" key="4">
    <source>
        <dbReference type="ARBA" id="ARBA00023136"/>
    </source>
</evidence>
<protein>
    <submittedName>
        <fullName evidence="6">Isoprenylcysteine carboxylmethyltransferase family protein</fullName>
        <ecNumber evidence="6">2.1.1.100</ecNumber>
        <ecNumber evidence="6">2.1.1.334</ecNumber>
    </submittedName>
</protein>
<dbReference type="EC" id="2.1.1.100" evidence="6"/>
<organism evidence="6 7">
    <name type="scientific">Algoriphagus sediminis</name>
    <dbReference type="NCBI Taxonomy" id="3057113"/>
    <lineage>
        <taxon>Bacteria</taxon>
        <taxon>Pseudomonadati</taxon>
        <taxon>Bacteroidota</taxon>
        <taxon>Cytophagia</taxon>
        <taxon>Cytophagales</taxon>
        <taxon>Cyclobacteriaceae</taxon>
        <taxon>Algoriphagus</taxon>
    </lineage>
</organism>
<evidence type="ECO:0000256" key="1">
    <source>
        <dbReference type="ARBA" id="ARBA00004127"/>
    </source>
</evidence>
<dbReference type="InterPro" id="IPR007318">
    <property type="entry name" value="Phopholipid_MeTrfase"/>
</dbReference>
<dbReference type="GO" id="GO:0032259">
    <property type="term" value="P:methylation"/>
    <property type="evidence" value="ECO:0007669"/>
    <property type="project" value="UniProtKB-KW"/>
</dbReference>
<keyword evidence="6" id="KW-0489">Methyltransferase</keyword>